<dbReference type="GO" id="GO:0006228">
    <property type="term" value="P:UTP biosynthetic process"/>
    <property type="evidence" value="ECO:0007669"/>
    <property type="project" value="InterPro"/>
</dbReference>
<dbReference type="KEGG" id="epa:110233586"/>
<dbReference type="AlphaFoldDB" id="A0A913WV01"/>
<evidence type="ECO:0000256" key="4">
    <source>
        <dbReference type="ARBA" id="ARBA00022723"/>
    </source>
</evidence>
<dbReference type="PANTHER" id="PTHR46161:SF3">
    <property type="entry name" value="NUCLEOSIDE DIPHOSPHATE KINASE DDB_G0292928-RELATED"/>
    <property type="match status" value="1"/>
</dbReference>
<keyword evidence="8" id="KW-0460">Magnesium</keyword>
<dbReference type="GeneID" id="110233586"/>
<evidence type="ECO:0000256" key="12">
    <source>
        <dbReference type="RuleBase" id="RU004013"/>
    </source>
</evidence>
<keyword evidence="4" id="KW-0479">Metal-binding</keyword>
<dbReference type="RefSeq" id="XP_020894541.2">
    <property type="nucleotide sequence ID" value="XM_021038882.2"/>
</dbReference>
<evidence type="ECO:0000256" key="10">
    <source>
        <dbReference type="PROSITE-ProRule" id="PRU00706"/>
    </source>
</evidence>
<evidence type="ECO:0000259" key="13">
    <source>
        <dbReference type="SMART" id="SM00562"/>
    </source>
</evidence>
<dbReference type="GO" id="GO:0004550">
    <property type="term" value="F:nucleoside diphosphate kinase activity"/>
    <property type="evidence" value="ECO:0007669"/>
    <property type="project" value="UniProtKB-EC"/>
</dbReference>
<keyword evidence="7 12" id="KW-0067">ATP-binding</keyword>
<evidence type="ECO:0000256" key="1">
    <source>
        <dbReference type="ARBA" id="ARBA00008142"/>
    </source>
</evidence>
<dbReference type="EC" id="2.7.4.6" evidence="12"/>
<comment type="similarity">
    <text evidence="1 10 11">Belongs to the NDK family.</text>
</comment>
<evidence type="ECO:0000313" key="14">
    <source>
        <dbReference type="EnsemblMetazoa" id="XP_020894541.2"/>
    </source>
</evidence>
<dbReference type="GO" id="GO:0006241">
    <property type="term" value="P:CTP biosynthetic process"/>
    <property type="evidence" value="ECO:0007669"/>
    <property type="project" value="InterPro"/>
</dbReference>
<keyword evidence="15" id="KW-1185">Reference proteome</keyword>
<feature type="binding site" evidence="10">
    <location>
        <position position="92"/>
    </location>
    <ligand>
        <name>ATP</name>
        <dbReference type="ChEBI" id="CHEBI:30616"/>
    </ligand>
</feature>
<dbReference type="Proteomes" id="UP000887567">
    <property type="component" value="Unplaced"/>
</dbReference>
<dbReference type="Pfam" id="PF00334">
    <property type="entry name" value="NDK"/>
    <property type="match status" value="1"/>
</dbReference>
<feature type="binding site" evidence="10">
    <location>
        <position position="98"/>
    </location>
    <ligand>
        <name>ATP</name>
        <dbReference type="ChEBI" id="CHEBI:30616"/>
    </ligand>
</feature>
<evidence type="ECO:0000256" key="9">
    <source>
        <dbReference type="ARBA" id="ARBA00023080"/>
    </source>
</evidence>
<dbReference type="GO" id="GO:0005524">
    <property type="term" value="F:ATP binding"/>
    <property type="evidence" value="ECO:0007669"/>
    <property type="project" value="UniProtKB-KW"/>
</dbReference>
<feature type="active site" description="Pros-phosphohistidine intermediate" evidence="10">
    <location>
        <position position="125"/>
    </location>
</feature>
<dbReference type="GO" id="GO:0046872">
    <property type="term" value="F:metal ion binding"/>
    <property type="evidence" value="ECO:0007669"/>
    <property type="project" value="UniProtKB-KW"/>
</dbReference>
<evidence type="ECO:0000256" key="2">
    <source>
        <dbReference type="ARBA" id="ARBA00022490"/>
    </source>
</evidence>
<evidence type="ECO:0000256" key="3">
    <source>
        <dbReference type="ARBA" id="ARBA00022679"/>
    </source>
</evidence>
<evidence type="ECO:0000256" key="6">
    <source>
        <dbReference type="ARBA" id="ARBA00022777"/>
    </source>
</evidence>
<name>A0A913WV01_EXADI</name>
<dbReference type="EnsemblMetazoa" id="XM_021038882.2">
    <property type="protein sequence ID" value="XP_020894541.2"/>
    <property type="gene ID" value="LOC110233586"/>
</dbReference>
<dbReference type="OrthoDB" id="25346at2759"/>
<dbReference type="SUPFAM" id="SSF54919">
    <property type="entry name" value="Nucleoside diphosphate kinase, NDK"/>
    <property type="match status" value="1"/>
</dbReference>
<evidence type="ECO:0000256" key="11">
    <source>
        <dbReference type="RuleBase" id="RU004011"/>
    </source>
</evidence>
<feature type="binding site" evidence="10">
    <location>
        <position position="64"/>
    </location>
    <ligand>
        <name>ATP</name>
        <dbReference type="ChEBI" id="CHEBI:30616"/>
    </ligand>
</feature>
<feature type="binding site" evidence="10">
    <location>
        <position position="15"/>
    </location>
    <ligand>
        <name>ATP</name>
        <dbReference type="ChEBI" id="CHEBI:30616"/>
    </ligand>
</feature>
<organism evidence="14 15">
    <name type="scientific">Exaiptasia diaphana</name>
    <name type="common">Tropical sea anemone</name>
    <name type="synonym">Aiptasia pulchella</name>
    <dbReference type="NCBI Taxonomy" id="2652724"/>
    <lineage>
        <taxon>Eukaryota</taxon>
        <taxon>Metazoa</taxon>
        <taxon>Cnidaria</taxon>
        <taxon>Anthozoa</taxon>
        <taxon>Hexacorallia</taxon>
        <taxon>Actiniaria</taxon>
        <taxon>Aiptasiidae</taxon>
        <taxon>Exaiptasia</taxon>
    </lineage>
</organism>
<keyword evidence="3 12" id="KW-0808">Transferase</keyword>
<dbReference type="SMART" id="SM00562">
    <property type="entry name" value="NDK"/>
    <property type="match status" value="1"/>
</dbReference>
<keyword evidence="6 12" id="KW-0418">Kinase</keyword>
<proteinExistence type="inferred from homology"/>
<feature type="binding site" evidence="10">
    <location>
        <position position="122"/>
    </location>
    <ligand>
        <name>ATP</name>
        <dbReference type="ChEBI" id="CHEBI:30616"/>
    </ligand>
</feature>
<comment type="catalytic activity">
    <reaction evidence="12">
        <text>a 2'-deoxyribonucleoside 5'-diphosphate + ATP = a 2'-deoxyribonucleoside 5'-triphosphate + ADP</text>
        <dbReference type="Rhea" id="RHEA:44640"/>
        <dbReference type="ChEBI" id="CHEBI:30616"/>
        <dbReference type="ChEBI" id="CHEBI:61560"/>
        <dbReference type="ChEBI" id="CHEBI:73316"/>
        <dbReference type="ChEBI" id="CHEBI:456216"/>
        <dbReference type="EC" id="2.7.4.6"/>
    </reaction>
</comment>
<accession>A0A913WV01</accession>
<dbReference type="GO" id="GO:0006183">
    <property type="term" value="P:GTP biosynthetic process"/>
    <property type="evidence" value="ECO:0007669"/>
    <property type="project" value="InterPro"/>
</dbReference>
<dbReference type="Gene3D" id="3.30.70.141">
    <property type="entry name" value="Nucleoside diphosphate kinase-like domain"/>
    <property type="match status" value="1"/>
</dbReference>
<evidence type="ECO:0000256" key="5">
    <source>
        <dbReference type="ARBA" id="ARBA00022741"/>
    </source>
</evidence>
<evidence type="ECO:0000313" key="15">
    <source>
        <dbReference type="Proteomes" id="UP000887567"/>
    </source>
</evidence>
<keyword evidence="2" id="KW-0963">Cytoplasm</keyword>
<dbReference type="InterPro" id="IPR001564">
    <property type="entry name" value="Nucleoside_diP_kinase"/>
</dbReference>
<dbReference type="InterPro" id="IPR034907">
    <property type="entry name" value="NDK-like_dom"/>
</dbReference>
<feature type="domain" description="Nucleoside diphosphate kinase-like" evidence="13">
    <location>
        <begin position="7"/>
        <end position="148"/>
    </location>
</feature>
<feature type="binding site" evidence="10">
    <location>
        <position position="112"/>
    </location>
    <ligand>
        <name>ATP</name>
        <dbReference type="ChEBI" id="CHEBI:30616"/>
    </ligand>
</feature>
<sequence>MAARGKVQVTLALLKPDIMLHPVRVKAIKDLISKHNFVIAKSKQLHWTKDEAERFYAEHKGRFFYNRLVGFMSSGPMMAMVLSGESAITRWRQLIGPTHSYRARDVAPHSIRALYGISDTRNVTHGSDSEETARKEIKFFFPEFDFSAWEK</sequence>
<dbReference type="PANTHER" id="PTHR46161">
    <property type="entry name" value="NUCLEOSIDE DIPHOSPHATE KINASE"/>
    <property type="match status" value="1"/>
</dbReference>
<dbReference type="PROSITE" id="PS00469">
    <property type="entry name" value="NDPK"/>
    <property type="match status" value="1"/>
</dbReference>
<reference evidence="14" key="1">
    <citation type="submission" date="2022-11" db="UniProtKB">
        <authorList>
            <consortium name="EnsemblMetazoa"/>
        </authorList>
    </citation>
    <scope>IDENTIFICATION</scope>
</reference>
<evidence type="ECO:0000256" key="8">
    <source>
        <dbReference type="ARBA" id="ARBA00022842"/>
    </source>
</evidence>
<dbReference type="OMA" id="YHRLTSF"/>
<dbReference type="InterPro" id="IPR036850">
    <property type="entry name" value="NDK-like_dom_sf"/>
</dbReference>
<dbReference type="PROSITE" id="PS51374">
    <property type="entry name" value="NDPK_LIKE"/>
    <property type="match status" value="1"/>
</dbReference>
<dbReference type="PRINTS" id="PR01243">
    <property type="entry name" value="NUCDPKINASE"/>
</dbReference>
<keyword evidence="9" id="KW-0546">Nucleotide metabolism</keyword>
<dbReference type="InterPro" id="IPR023005">
    <property type="entry name" value="Nucleoside_diP_kinase_AS"/>
</dbReference>
<keyword evidence="5 12" id="KW-0547">Nucleotide-binding</keyword>
<evidence type="ECO:0000256" key="7">
    <source>
        <dbReference type="ARBA" id="ARBA00022840"/>
    </source>
</evidence>
<protein>
    <recommendedName>
        <fullName evidence="12">Nucleoside diphosphate kinase</fullName>
        <ecNumber evidence="12">2.7.4.6</ecNumber>
    </recommendedName>
</protein>